<protein>
    <recommendedName>
        <fullName evidence="4">SH3 domain-containing protein</fullName>
    </recommendedName>
</protein>
<dbReference type="Pfam" id="PF14604">
    <property type="entry name" value="SH3_9"/>
    <property type="match status" value="1"/>
</dbReference>
<name>A0A6A4IP52_9AGAR</name>
<accession>A0A6A4IP52</accession>
<evidence type="ECO:0000259" key="4">
    <source>
        <dbReference type="PROSITE" id="PS50002"/>
    </source>
</evidence>
<sequence length="188" mass="20299">MQKRRQERRANATRWLTNSEPLPGPEKYGNGNPPMRVMTPSYGEGYAYTGTLTNGNGNSALGSELVSPAAPPASYNNLPTTAGFSAAASSMTQVTVRYTFVPNLPDELAISNGESLFLQQAFDDGWALCTNSKGDTGMVPLECLSSGSEMSLDDLGERSRKLQESEQLEWKTLSELILCLPTSHSLSV</sequence>
<dbReference type="InterPro" id="IPR001452">
    <property type="entry name" value="SH3_domain"/>
</dbReference>
<dbReference type="Gene3D" id="2.30.30.40">
    <property type="entry name" value="SH3 Domains"/>
    <property type="match status" value="1"/>
</dbReference>
<dbReference type="OrthoDB" id="5340910at2759"/>
<keyword evidence="6" id="KW-1185">Reference proteome</keyword>
<proteinExistence type="predicted"/>
<dbReference type="InterPro" id="IPR036028">
    <property type="entry name" value="SH3-like_dom_sf"/>
</dbReference>
<organism evidence="5 6">
    <name type="scientific">Gymnopus androsaceus JB14</name>
    <dbReference type="NCBI Taxonomy" id="1447944"/>
    <lineage>
        <taxon>Eukaryota</taxon>
        <taxon>Fungi</taxon>
        <taxon>Dikarya</taxon>
        <taxon>Basidiomycota</taxon>
        <taxon>Agaricomycotina</taxon>
        <taxon>Agaricomycetes</taxon>
        <taxon>Agaricomycetidae</taxon>
        <taxon>Agaricales</taxon>
        <taxon>Marasmiineae</taxon>
        <taxon>Omphalotaceae</taxon>
        <taxon>Gymnopus</taxon>
    </lineage>
</organism>
<dbReference type="SUPFAM" id="SSF50044">
    <property type="entry name" value="SH3-domain"/>
    <property type="match status" value="1"/>
</dbReference>
<feature type="region of interest" description="Disordered" evidence="3">
    <location>
        <begin position="1"/>
        <end position="32"/>
    </location>
</feature>
<evidence type="ECO:0000256" key="2">
    <source>
        <dbReference type="PROSITE-ProRule" id="PRU00192"/>
    </source>
</evidence>
<reference evidence="5" key="1">
    <citation type="journal article" date="2019" name="Environ. Microbiol.">
        <title>Fungal ecological strategies reflected in gene transcription - a case study of two litter decomposers.</title>
        <authorList>
            <person name="Barbi F."/>
            <person name="Kohler A."/>
            <person name="Barry K."/>
            <person name="Baskaran P."/>
            <person name="Daum C."/>
            <person name="Fauchery L."/>
            <person name="Ihrmark K."/>
            <person name="Kuo A."/>
            <person name="LaButti K."/>
            <person name="Lipzen A."/>
            <person name="Morin E."/>
            <person name="Grigoriev I.V."/>
            <person name="Henrissat B."/>
            <person name="Lindahl B."/>
            <person name="Martin F."/>
        </authorList>
    </citation>
    <scope>NUCLEOTIDE SEQUENCE</scope>
    <source>
        <strain evidence="5">JB14</strain>
    </source>
</reference>
<dbReference type="EMBL" id="ML769384">
    <property type="protein sequence ID" value="KAE9411133.1"/>
    <property type="molecule type" value="Genomic_DNA"/>
</dbReference>
<keyword evidence="1 2" id="KW-0728">SH3 domain</keyword>
<gene>
    <name evidence="5" type="ORF">BT96DRAFT_249811</name>
</gene>
<dbReference type="Proteomes" id="UP000799118">
    <property type="component" value="Unassembled WGS sequence"/>
</dbReference>
<dbReference type="AlphaFoldDB" id="A0A6A4IP52"/>
<dbReference type="PROSITE" id="PS50002">
    <property type="entry name" value="SH3"/>
    <property type="match status" value="1"/>
</dbReference>
<evidence type="ECO:0000256" key="3">
    <source>
        <dbReference type="SAM" id="MobiDB-lite"/>
    </source>
</evidence>
<evidence type="ECO:0000256" key="1">
    <source>
        <dbReference type="ARBA" id="ARBA00022443"/>
    </source>
</evidence>
<feature type="domain" description="SH3" evidence="4">
    <location>
        <begin position="89"/>
        <end position="149"/>
    </location>
</feature>
<evidence type="ECO:0000313" key="5">
    <source>
        <dbReference type="EMBL" id="KAE9411133.1"/>
    </source>
</evidence>
<evidence type="ECO:0000313" key="6">
    <source>
        <dbReference type="Proteomes" id="UP000799118"/>
    </source>
</evidence>